<dbReference type="AlphaFoldDB" id="A0A7S7M9X3"/>
<accession>A0A7S7M9X3</accession>
<evidence type="ECO:0000313" key="1">
    <source>
        <dbReference type="EMBL" id="QOY61420.1"/>
    </source>
</evidence>
<dbReference type="EMBL" id="CP063767">
    <property type="protein sequence ID" value="QOY61420.1"/>
    <property type="molecule type" value="Genomic_DNA"/>
</dbReference>
<dbReference type="Proteomes" id="UP000593735">
    <property type="component" value="Chromosome"/>
</dbReference>
<reference evidence="1 2" key="1">
    <citation type="submission" date="2020-10" db="EMBL/GenBank/DDBJ databases">
        <title>Olsenella immobilis sp.nov., isolated from the mud in a fermentation cellar used for the production of Chinese strong-flavoured liquor.</title>
        <authorList>
            <person name="Lu L."/>
        </authorList>
    </citation>
    <scope>NUCLEOTIDE SEQUENCE [LARGE SCALE GENOMIC DNA]</scope>
    <source>
        <strain evidence="1 2">LZLJ-2</strain>
    </source>
</reference>
<dbReference type="KEGG" id="tio:INP52_04335"/>
<proteinExistence type="predicted"/>
<keyword evidence="2" id="KW-1185">Reference proteome</keyword>
<protein>
    <submittedName>
        <fullName evidence="1">Uncharacterized protein</fullName>
    </submittedName>
</protein>
<gene>
    <name evidence="1" type="ORF">INP52_04335</name>
</gene>
<dbReference type="RefSeq" id="WP_194372720.1">
    <property type="nucleotide sequence ID" value="NZ_CP063767.1"/>
</dbReference>
<evidence type="ECO:0000313" key="2">
    <source>
        <dbReference type="Proteomes" id="UP000593735"/>
    </source>
</evidence>
<name>A0A7S7M9X3_9ACTN</name>
<sequence length="159" mass="17778">MARICTVHELALLMSELCGTYTIDPRVPDGFFRREKPLATLQDIRGLLLRMGTGYGIKRVRAALPLACQDSWSPMESKLALRLRLPAQDGGFEVPYRSLNEEISLRPIGEDLEERKIRIPDILILNPERPRPGDPLASIGISLDYNGRVHLTDETAAEG</sequence>
<organism evidence="1 2">
    <name type="scientific">Thermophilibacter immobilis</name>
    <dbReference type="NCBI Taxonomy" id="2779519"/>
    <lineage>
        <taxon>Bacteria</taxon>
        <taxon>Bacillati</taxon>
        <taxon>Actinomycetota</taxon>
        <taxon>Coriobacteriia</taxon>
        <taxon>Coriobacteriales</taxon>
        <taxon>Atopobiaceae</taxon>
        <taxon>Thermophilibacter</taxon>
    </lineage>
</organism>